<evidence type="ECO:0000313" key="3">
    <source>
        <dbReference type="Proteomes" id="UP000784294"/>
    </source>
</evidence>
<evidence type="ECO:0000256" key="1">
    <source>
        <dbReference type="SAM" id="MobiDB-lite"/>
    </source>
</evidence>
<sequence length="83" mass="8664">MSPLVSTTTRPSKLGPAKVEKAPTHISFGSLLPNGNRQSGLAHRLFAAAMPAALTTAENLSQSVPAQDRVLSKYAGKLASDYA</sequence>
<name>A0A3S5C613_9PLAT</name>
<dbReference type="Proteomes" id="UP000784294">
    <property type="component" value="Unassembled WGS sequence"/>
</dbReference>
<proteinExistence type="predicted"/>
<protein>
    <submittedName>
        <fullName evidence="2">Uncharacterized protein</fullName>
    </submittedName>
</protein>
<evidence type="ECO:0000313" key="2">
    <source>
        <dbReference type="EMBL" id="VEL37658.1"/>
    </source>
</evidence>
<feature type="region of interest" description="Disordered" evidence="1">
    <location>
        <begin position="1"/>
        <end position="20"/>
    </location>
</feature>
<reference evidence="2" key="1">
    <citation type="submission" date="2018-11" db="EMBL/GenBank/DDBJ databases">
        <authorList>
            <consortium name="Pathogen Informatics"/>
        </authorList>
    </citation>
    <scope>NUCLEOTIDE SEQUENCE</scope>
</reference>
<dbReference type="EMBL" id="CAAALY010255618">
    <property type="protein sequence ID" value="VEL37658.1"/>
    <property type="molecule type" value="Genomic_DNA"/>
</dbReference>
<feature type="compositionally biased region" description="Polar residues" evidence="1">
    <location>
        <begin position="1"/>
        <end position="11"/>
    </location>
</feature>
<comment type="caution">
    <text evidence="2">The sequence shown here is derived from an EMBL/GenBank/DDBJ whole genome shotgun (WGS) entry which is preliminary data.</text>
</comment>
<dbReference type="AlphaFoldDB" id="A0A3S5C613"/>
<accession>A0A3S5C613</accession>
<gene>
    <name evidence="2" type="ORF">PXEA_LOCUS31098</name>
</gene>
<organism evidence="2 3">
    <name type="scientific">Protopolystoma xenopodis</name>
    <dbReference type="NCBI Taxonomy" id="117903"/>
    <lineage>
        <taxon>Eukaryota</taxon>
        <taxon>Metazoa</taxon>
        <taxon>Spiralia</taxon>
        <taxon>Lophotrochozoa</taxon>
        <taxon>Platyhelminthes</taxon>
        <taxon>Monogenea</taxon>
        <taxon>Polyopisthocotylea</taxon>
        <taxon>Polystomatidea</taxon>
        <taxon>Polystomatidae</taxon>
        <taxon>Protopolystoma</taxon>
    </lineage>
</organism>
<keyword evidence="3" id="KW-1185">Reference proteome</keyword>